<keyword evidence="3" id="KW-1185">Reference proteome</keyword>
<sequence length="561" mass="61143">MYPSAAKRGNGRQARFDDAHPAQCTFYWHAHANASELVVSHQRPATVLDMLFSVYCHTQCCPPDMQRSYTACNGESAFAQSDATAVQSQREEYSCVEIEKTRAPSQADAARHGFSVLHRTITPDVADGILNSSSSSACSGEETTRANGRRGTERWRLPDLSAQNSAEAPPQQLTGKQRQTLTKLNLLTLPIGGYISMFSSKAEYTRFTRCYRTSLINVADVLECWMTLVRCVSRWILSSRRSKEPPQMQEPATTDRDAGTSAVPSDAAKFDFISRCFPAAWADSARSTRADAGATCPTPAALDISGVYVHRTSTSDYELGIVTGGAQPCHESAKIVAYFAPLLGVPLSFVHTSLPIGAALRGVSLKHWWTPQESRVTPGTCLAPIQIVLDELCRDDDTCPRTTLARDVGHDGDTSSSSTRERRCFFCGYEAVSWFLTRPVCSQLHGTCKVTLPHTPASCAVYTKETTPVRRREEGPVFGTHPAPSPHVASAPPLPLGSVNVMRLSSGIIRASIWFTDLCVTATGEHMLAVEVRPAAAFRPFVATLCDYVTPFLVVPATEGR</sequence>
<dbReference type="OMA" id="CGSYISM"/>
<dbReference type="Proteomes" id="UP000037923">
    <property type="component" value="Unassembled WGS sequence"/>
</dbReference>
<dbReference type="OrthoDB" id="244074at2759"/>
<dbReference type="GeneID" id="26901574"/>
<evidence type="ECO:0000256" key="1">
    <source>
        <dbReference type="SAM" id="MobiDB-lite"/>
    </source>
</evidence>
<gene>
    <name evidence="2" type="ORF">ABB37_01279</name>
</gene>
<evidence type="ECO:0000313" key="3">
    <source>
        <dbReference type="Proteomes" id="UP000037923"/>
    </source>
</evidence>
<feature type="region of interest" description="Disordered" evidence="1">
    <location>
        <begin position="240"/>
        <end position="262"/>
    </location>
</feature>
<reference evidence="2 3" key="1">
    <citation type="submission" date="2015-07" db="EMBL/GenBank/DDBJ databases">
        <title>High-quality genome of monoxenous trypanosomatid Leptomonas pyrrhocoris.</title>
        <authorList>
            <person name="Flegontov P."/>
            <person name="Butenko A."/>
            <person name="Firsov S."/>
            <person name="Vlcek C."/>
            <person name="Logacheva M.D."/>
            <person name="Field M."/>
            <person name="Filatov D."/>
            <person name="Flegontova O."/>
            <person name="Gerasimov E."/>
            <person name="Jackson A.P."/>
            <person name="Kelly S."/>
            <person name="Opperdoes F."/>
            <person name="O'Reilly A."/>
            <person name="Votypka J."/>
            <person name="Yurchenko V."/>
            <person name="Lukes J."/>
        </authorList>
    </citation>
    <scope>NUCLEOTIDE SEQUENCE [LARGE SCALE GENOMIC DNA]</scope>
    <source>
        <strain evidence="2">H10</strain>
    </source>
</reference>
<organism evidence="2 3">
    <name type="scientific">Leptomonas pyrrhocoris</name>
    <name type="common">Firebug parasite</name>
    <dbReference type="NCBI Taxonomy" id="157538"/>
    <lineage>
        <taxon>Eukaryota</taxon>
        <taxon>Discoba</taxon>
        <taxon>Euglenozoa</taxon>
        <taxon>Kinetoplastea</taxon>
        <taxon>Metakinetoplastina</taxon>
        <taxon>Trypanosomatida</taxon>
        <taxon>Trypanosomatidae</taxon>
        <taxon>Leishmaniinae</taxon>
        <taxon>Leptomonas</taxon>
    </lineage>
</organism>
<proteinExistence type="predicted"/>
<dbReference type="VEuPathDB" id="TriTrypDB:LpyrH10_02_2530"/>
<comment type="caution">
    <text evidence="2">The sequence shown here is derived from an EMBL/GenBank/DDBJ whole genome shotgun (WGS) entry which is preliminary data.</text>
</comment>
<feature type="compositionally biased region" description="Polar residues" evidence="1">
    <location>
        <begin position="161"/>
        <end position="177"/>
    </location>
</feature>
<name>A0A0M9G8G4_LEPPY</name>
<dbReference type="RefSeq" id="XP_015663236.1">
    <property type="nucleotide sequence ID" value="XM_015797716.1"/>
</dbReference>
<accession>A0A0M9G8G4</accession>
<dbReference type="AlphaFoldDB" id="A0A0M9G8G4"/>
<dbReference type="EMBL" id="LGTL01000002">
    <property type="protein sequence ID" value="KPA84797.1"/>
    <property type="molecule type" value="Genomic_DNA"/>
</dbReference>
<protein>
    <submittedName>
        <fullName evidence="2">Uncharacterized protein</fullName>
    </submittedName>
</protein>
<evidence type="ECO:0000313" key="2">
    <source>
        <dbReference type="EMBL" id="KPA84797.1"/>
    </source>
</evidence>
<feature type="region of interest" description="Disordered" evidence="1">
    <location>
        <begin position="132"/>
        <end position="177"/>
    </location>
</feature>